<protein>
    <submittedName>
        <fullName evidence="1">Uncharacterized protein</fullName>
    </submittedName>
</protein>
<evidence type="ECO:0000313" key="2">
    <source>
        <dbReference type="Proteomes" id="UP000499080"/>
    </source>
</evidence>
<dbReference type="EMBL" id="BGPR01019862">
    <property type="protein sequence ID" value="GBN83162.1"/>
    <property type="molecule type" value="Genomic_DNA"/>
</dbReference>
<keyword evidence="2" id="KW-1185">Reference proteome</keyword>
<name>A0A4Y2S4R9_ARAVE</name>
<organism evidence="1 2">
    <name type="scientific">Araneus ventricosus</name>
    <name type="common">Orbweaver spider</name>
    <name type="synonym">Epeira ventricosa</name>
    <dbReference type="NCBI Taxonomy" id="182803"/>
    <lineage>
        <taxon>Eukaryota</taxon>
        <taxon>Metazoa</taxon>
        <taxon>Ecdysozoa</taxon>
        <taxon>Arthropoda</taxon>
        <taxon>Chelicerata</taxon>
        <taxon>Arachnida</taxon>
        <taxon>Araneae</taxon>
        <taxon>Araneomorphae</taxon>
        <taxon>Entelegynae</taxon>
        <taxon>Araneoidea</taxon>
        <taxon>Araneidae</taxon>
        <taxon>Araneus</taxon>
    </lineage>
</organism>
<evidence type="ECO:0000313" key="1">
    <source>
        <dbReference type="EMBL" id="GBN83162.1"/>
    </source>
</evidence>
<reference evidence="1 2" key="1">
    <citation type="journal article" date="2019" name="Sci. Rep.">
        <title>Orb-weaving spider Araneus ventricosus genome elucidates the spidroin gene catalogue.</title>
        <authorList>
            <person name="Kono N."/>
            <person name="Nakamura H."/>
            <person name="Ohtoshi R."/>
            <person name="Moran D.A.P."/>
            <person name="Shinohara A."/>
            <person name="Yoshida Y."/>
            <person name="Fujiwara M."/>
            <person name="Mori M."/>
            <person name="Tomita M."/>
            <person name="Arakawa K."/>
        </authorList>
    </citation>
    <scope>NUCLEOTIDE SEQUENCE [LARGE SCALE GENOMIC DNA]</scope>
</reference>
<gene>
    <name evidence="1" type="ORF">AVEN_5847_1</name>
</gene>
<dbReference type="AlphaFoldDB" id="A0A4Y2S4R9"/>
<proteinExistence type="predicted"/>
<sequence>MFAVGLALRGFGIFPSLFVYQQVECSRKWTFTLLTHEDTLPLEHHQGAQFRGSENLLTDAARLFSSQSESSMFAVWSRSQRDEYFRVCLCTSKWNILQMDIHSSIYVEYTLPLEHHQGLNLGVSEIC</sequence>
<accession>A0A4Y2S4R9</accession>
<comment type="caution">
    <text evidence="1">The sequence shown here is derived from an EMBL/GenBank/DDBJ whole genome shotgun (WGS) entry which is preliminary data.</text>
</comment>
<dbReference type="Proteomes" id="UP000499080">
    <property type="component" value="Unassembled WGS sequence"/>
</dbReference>